<dbReference type="SMART" id="SM00015">
    <property type="entry name" value="IQ"/>
    <property type="match status" value="2"/>
</dbReference>
<dbReference type="PROSITE" id="PS50096">
    <property type="entry name" value="IQ"/>
    <property type="match status" value="2"/>
</dbReference>
<sequence length="187" mass="21798">MGTARNWFNTVRKKFIKSSHQRDIVIPHSENLSQQSMIKEVRDFPNISPSSRSSFQTKNLTREDIAAIKIQSVFRGHLARRAYRALRSLVKLQAVARGAYVRKQVQIAMNCMHALVRLQVKVRARQLLAVLGHNLFHRKVSNTTTIRVLFSQDCKQQEKFKVIIQECDHDEQNSLEDPCYRLQKQKK</sequence>
<reference evidence="4 5" key="1">
    <citation type="submission" date="2019-07" db="EMBL/GenBank/DDBJ databases">
        <title>WGS assembly of Gossypium tomentosum.</title>
        <authorList>
            <person name="Chen Z.J."/>
            <person name="Sreedasyam A."/>
            <person name="Ando A."/>
            <person name="Song Q."/>
            <person name="De L."/>
            <person name="Hulse-Kemp A."/>
            <person name="Ding M."/>
            <person name="Ye W."/>
            <person name="Kirkbride R."/>
            <person name="Jenkins J."/>
            <person name="Plott C."/>
            <person name="Lovell J."/>
            <person name="Lin Y.-M."/>
            <person name="Vaughn R."/>
            <person name="Liu B."/>
            <person name="Li W."/>
            <person name="Simpson S."/>
            <person name="Scheffler B."/>
            <person name="Saski C."/>
            <person name="Grover C."/>
            <person name="Hu G."/>
            <person name="Conover J."/>
            <person name="Carlson J."/>
            <person name="Shu S."/>
            <person name="Boston L."/>
            <person name="Williams M."/>
            <person name="Peterson D."/>
            <person name="Mcgee K."/>
            <person name="Jones D."/>
            <person name="Wendel J."/>
            <person name="Stelly D."/>
            <person name="Grimwood J."/>
            <person name="Schmutz J."/>
        </authorList>
    </citation>
    <scope>NUCLEOTIDE SEQUENCE [LARGE SCALE GENOMIC DNA]</scope>
    <source>
        <strain evidence="4">7179.01</strain>
    </source>
</reference>
<protein>
    <recommendedName>
        <fullName evidence="6">DUF4005 domain-containing protein</fullName>
    </recommendedName>
</protein>
<keyword evidence="5" id="KW-1185">Reference proteome</keyword>
<evidence type="ECO:0000256" key="2">
    <source>
        <dbReference type="ARBA" id="ARBA00024341"/>
    </source>
</evidence>
<dbReference type="Pfam" id="PF00612">
    <property type="entry name" value="IQ"/>
    <property type="match status" value="1"/>
</dbReference>
<comment type="similarity">
    <text evidence="2">Belongs to the IQD family.</text>
</comment>
<dbReference type="EMBL" id="CM017611">
    <property type="protein sequence ID" value="TYI41088.1"/>
    <property type="molecule type" value="Genomic_DNA"/>
</dbReference>
<organism evidence="4 5">
    <name type="scientific">Gossypium tomentosum</name>
    <name type="common">Hawaiian cotton</name>
    <name type="synonym">Gossypium sandvicense</name>
    <dbReference type="NCBI Taxonomy" id="34277"/>
    <lineage>
        <taxon>Eukaryota</taxon>
        <taxon>Viridiplantae</taxon>
        <taxon>Streptophyta</taxon>
        <taxon>Embryophyta</taxon>
        <taxon>Tracheophyta</taxon>
        <taxon>Spermatophyta</taxon>
        <taxon>Magnoliopsida</taxon>
        <taxon>eudicotyledons</taxon>
        <taxon>Gunneridae</taxon>
        <taxon>Pentapetalae</taxon>
        <taxon>rosids</taxon>
        <taxon>malvids</taxon>
        <taxon>Malvales</taxon>
        <taxon>Malvaceae</taxon>
        <taxon>Malvoideae</taxon>
        <taxon>Gossypium</taxon>
    </lineage>
</organism>
<accession>A0A5D2RM43</accession>
<dbReference type="Proteomes" id="UP000322667">
    <property type="component" value="Chromosome A02"/>
</dbReference>
<comment type="function">
    <text evidence="3">May be involved in cooperative interactions with calmodulins or calmodulin-like proteins. Recruits calmodulin proteins to microtubules, thus being a potential scaffold in cellular signaling and trafficking. May associate with nucleic acids and regulate gene expression at the transcriptional or post-transcriptional level.</text>
</comment>
<proteinExistence type="inferred from homology"/>
<evidence type="ECO:0000256" key="3">
    <source>
        <dbReference type="ARBA" id="ARBA00045534"/>
    </source>
</evidence>
<dbReference type="AlphaFoldDB" id="A0A5D2RM43"/>
<evidence type="ECO:0000313" key="5">
    <source>
        <dbReference type="Proteomes" id="UP000322667"/>
    </source>
</evidence>
<dbReference type="GO" id="GO:0005516">
    <property type="term" value="F:calmodulin binding"/>
    <property type="evidence" value="ECO:0007669"/>
    <property type="project" value="UniProtKB-KW"/>
</dbReference>
<dbReference type="PANTHER" id="PTHR32295:SF108">
    <property type="entry name" value="PROTEIN IQ-DOMAIN 20"/>
    <property type="match status" value="1"/>
</dbReference>
<evidence type="ECO:0008006" key="6">
    <source>
        <dbReference type="Google" id="ProtNLM"/>
    </source>
</evidence>
<dbReference type="InterPro" id="IPR027417">
    <property type="entry name" value="P-loop_NTPase"/>
</dbReference>
<keyword evidence="1" id="KW-0112">Calmodulin-binding</keyword>
<evidence type="ECO:0000256" key="1">
    <source>
        <dbReference type="ARBA" id="ARBA00022860"/>
    </source>
</evidence>
<dbReference type="Gene3D" id="1.20.5.190">
    <property type="match status" value="1"/>
</dbReference>
<name>A0A5D2RM43_GOSTO</name>
<evidence type="ECO:0000313" key="4">
    <source>
        <dbReference type="EMBL" id="TYI41088.1"/>
    </source>
</evidence>
<gene>
    <name evidence="4" type="ORF">ES332_A02G210000v1</name>
</gene>
<dbReference type="PANTHER" id="PTHR32295">
    <property type="entry name" value="IQ-DOMAIN 5-RELATED"/>
    <property type="match status" value="1"/>
</dbReference>
<dbReference type="InterPro" id="IPR000048">
    <property type="entry name" value="IQ_motif_EF-hand-BS"/>
</dbReference>
<dbReference type="SUPFAM" id="SSF52540">
    <property type="entry name" value="P-loop containing nucleoside triphosphate hydrolases"/>
    <property type="match status" value="1"/>
</dbReference>